<dbReference type="EMBL" id="BMGP01000002">
    <property type="protein sequence ID" value="GGF20694.1"/>
    <property type="molecule type" value="Genomic_DNA"/>
</dbReference>
<evidence type="ECO:0000313" key="2">
    <source>
        <dbReference type="Proteomes" id="UP000598775"/>
    </source>
</evidence>
<proteinExistence type="predicted"/>
<keyword evidence="2" id="KW-1185">Reference proteome</keyword>
<name>A0A917B3A6_9MICO</name>
<gene>
    <name evidence="1" type="ORF">GCM10011399_12920</name>
</gene>
<evidence type="ECO:0000313" key="1">
    <source>
        <dbReference type="EMBL" id="GGF20694.1"/>
    </source>
</evidence>
<organism evidence="1 2">
    <name type="scientific">Subtercola lobariae</name>
    <dbReference type="NCBI Taxonomy" id="1588641"/>
    <lineage>
        <taxon>Bacteria</taxon>
        <taxon>Bacillati</taxon>
        <taxon>Actinomycetota</taxon>
        <taxon>Actinomycetes</taxon>
        <taxon>Micrococcales</taxon>
        <taxon>Microbacteriaceae</taxon>
        <taxon>Subtercola</taxon>
    </lineage>
</organism>
<sequence length="56" mass="6279">MQHSEPADDAVAAVIAAEASLLDSDVRRERHRLEALLDESFVEIGQSGRLWRRAPH</sequence>
<evidence type="ECO:0008006" key="3">
    <source>
        <dbReference type="Google" id="ProtNLM"/>
    </source>
</evidence>
<reference evidence="1 2" key="1">
    <citation type="journal article" date="2014" name="Int. J. Syst. Evol. Microbiol.">
        <title>Complete genome sequence of Corynebacterium casei LMG S-19264T (=DSM 44701T), isolated from a smear-ripened cheese.</title>
        <authorList>
            <consortium name="US DOE Joint Genome Institute (JGI-PGF)"/>
            <person name="Walter F."/>
            <person name="Albersmeier A."/>
            <person name="Kalinowski J."/>
            <person name="Ruckert C."/>
        </authorList>
    </citation>
    <scope>NUCLEOTIDE SEQUENCE [LARGE SCALE GENOMIC DNA]</scope>
    <source>
        <strain evidence="1 2">CGMCC 1.12976</strain>
    </source>
</reference>
<protein>
    <recommendedName>
        <fullName evidence="3">DUF4440 domain-containing protein</fullName>
    </recommendedName>
</protein>
<dbReference type="Proteomes" id="UP000598775">
    <property type="component" value="Unassembled WGS sequence"/>
</dbReference>
<dbReference type="RefSeq" id="WP_188675472.1">
    <property type="nucleotide sequence ID" value="NZ_BMGP01000002.1"/>
</dbReference>
<comment type="caution">
    <text evidence="1">The sequence shown here is derived from an EMBL/GenBank/DDBJ whole genome shotgun (WGS) entry which is preliminary data.</text>
</comment>
<dbReference type="AlphaFoldDB" id="A0A917B3A6"/>
<accession>A0A917B3A6</accession>